<dbReference type="PANTHER" id="PTHR30137:SF8">
    <property type="entry name" value="BLR5498 PROTEIN"/>
    <property type="match status" value="1"/>
</dbReference>
<dbReference type="GO" id="GO:0005829">
    <property type="term" value="C:cytosol"/>
    <property type="evidence" value="ECO:0007669"/>
    <property type="project" value="TreeGrafter"/>
</dbReference>
<sequence length="282" mass="30985">VEFGVFYQLPCGPDQSPAQRYSDTITQSQLADELGFDSVWLAELHFNPEFSIMSAPLLVASAIAQTTKRIKVGTAVNLVPLHNPVRLAEEAATLDVISGGRAIFGIGRGSNPRQYGGYGVDIEEGRERFLEGLDFVLKAWSHEEHSYDGKYFQVQDLRITPKPLQKPHPPVYIASNSPDTFEIVGSLGLNILVAPLVVSVEGALDGLALYRKTLAEHGHDQTAVKVNVNVPVYVTKDGSNAKRMHQASIDSYLGLIRANRTRSLRGVMDLTYDKVYDDFAAI</sequence>
<gene>
    <name evidence="4" type="ORF">METZ01_LOCUS187093</name>
</gene>
<feature type="domain" description="Luciferase-like" evidence="3">
    <location>
        <begin position="2"/>
        <end position="253"/>
    </location>
</feature>
<dbReference type="GO" id="GO:0004497">
    <property type="term" value="F:monooxygenase activity"/>
    <property type="evidence" value="ECO:0007669"/>
    <property type="project" value="UniProtKB-KW"/>
</dbReference>
<dbReference type="InterPro" id="IPR050766">
    <property type="entry name" value="Bact_Lucif_Oxidored"/>
</dbReference>
<dbReference type="AlphaFoldDB" id="A0A382D7Z0"/>
<keyword evidence="1" id="KW-0560">Oxidoreductase</keyword>
<dbReference type="GO" id="GO:0016705">
    <property type="term" value="F:oxidoreductase activity, acting on paired donors, with incorporation or reduction of molecular oxygen"/>
    <property type="evidence" value="ECO:0007669"/>
    <property type="project" value="InterPro"/>
</dbReference>
<reference evidence="4" key="1">
    <citation type="submission" date="2018-05" db="EMBL/GenBank/DDBJ databases">
        <authorList>
            <person name="Lanie J.A."/>
            <person name="Ng W.-L."/>
            <person name="Kazmierczak K.M."/>
            <person name="Andrzejewski T.M."/>
            <person name="Davidsen T.M."/>
            <person name="Wayne K.J."/>
            <person name="Tettelin H."/>
            <person name="Glass J.I."/>
            <person name="Rusch D."/>
            <person name="Podicherti R."/>
            <person name="Tsui H.-C.T."/>
            <person name="Winkler M.E."/>
        </authorList>
    </citation>
    <scope>NUCLEOTIDE SEQUENCE</scope>
</reference>
<evidence type="ECO:0000256" key="1">
    <source>
        <dbReference type="ARBA" id="ARBA00023002"/>
    </source>
</evidence>
<dbReference type="InterPro" id="IPR011251">
    <property type="entry name" value="Luciferase-like_dom"/>
</dbReference>
<evidence type="ECO:0000313" key="4">
    <source>
        <dbReference type="EMBL" id="SVB34239.1"/>
    </source>
</evidence>
<keyword evidence="2" id="KW-0503">Monooxygenase</keyword>
<dbReference type="EMBL" id="UINC01037956">
    <property type="protein sequence ID" value="SVB34239.1"/>
    <property type="molecule type" value="Genomic_DNA"/>
</dbReference>
<feature type="non-terminal residue" evidence="4">
    <location>
        <position position="1"/>
    </location>
</feature>
<dbReference type="Gene3D" id="3.20.20.30">
    <property type="entry name" value="Luciferase-like domain"/>
    <property type="match status" value="1"/>
</dbReference>
<dbReference type="SUPFAM" id="SSF51679">
    <property type="entry name" value="Bacterial luciferase-like"/>
    <property type="match status" value="1"/>
</dbReference>
<feature type="non-terminal residue" evidence="4">
    <location>
        <position position="282"/>
    </location>
</feature>
<accession>A0A382D7Z0</accession>
<dbReference type="InterPro" id="IPR036661">
    <property type="entry name" value="Luciferase-like_sf"/>
</dbReference>
<proteinExistence type="predicted"/>
<dbReference type="Pfam" id="PF00296">
    <property type="entry name" value="Bac_luciferase"/>
    <property type="match status" value="1"/>
</dbReference>
<organism evidence="4">
    <name type="scientific">marine metagenome</name>
    <dbReference type="NCBI Taxonomy" id="408172"/>
    <lineage>
        <taxon>unclassified sequences</taxon>
        <taxon>metagenomes</taxon>
        <taxon>ecological metagenomes</taxon>
    </lineage>
</organism>
<evidence type="ECO:0000256" key="2">
    <source>
        <dbReference type="ARBA" id="ARBA00023033"/>
    </source>
</evidence>
<dbReference type="PANTHER" id="PTHR30137">
    <property type="entry name" value="LUCIFERASE-LIKE MONOOXYGENASE"/>
    <property type="match status" value="1"/>
</dbReference>
<protein>
    <recommendedName>
        <fullName evidence="3">Luciferase-like domain-containing protein</fullName>
    </recommendedName>
</protein>
<evidence type="ECO:0000259" key="3">
    <source>
        <dbReference type="Pfam" id="PF00296"/>
    </source>
</evidence>
<name>A0A382D7Z0_9ZZZZ</name>